<evidence type="ECO:0000256" key="4">
    <source>
        <dbReference type="ARBA" id="ARBA00022917"/>
    </source>
</evidence>
<evidence type="ECO:0000256" key="2">
    <source>
        <dbReference type="ARBA" id="ARBA00022730"/>
    </source>
</evidence>
<dbReference type="InterPro" id="IPR008532">
    <property type="entry name" value="NFACT_RNA-bd"/>
</dbReference>
<dbReference type="PANTHER" id="PTHR15239:SF6">
    <property type="entry name" value="RIBOSOME QUALITY CONTROL COMPLEX SUBUNIT NEMF"/>
    <property type="match status" value="1"/>
</dbReference>
<keyword evidence="8" id="KW-1185">Reference proteome</keyword>
<comment type="function">
    <text evidence="5">Key component of the ribosome quality control system (RQC), a ribosome-associated complex that mediates the extraction of incompletely synthesized nascent chains from stalled ribosomes and their subsequent degradation. RqcH recruits Ala-charged tRNA, and with RqcP directs the elongation of stalled nascent chains on 50S ribosomal subunits, leading to non-templated C-terminal alanine extensions (Ala tail). The Ala tail promotes nascent chain degradation. May add between 1 and at least 8 Ala residues. Binds to stalled 50S ribosomal subunits.</text>
</comment>
<name>A0A1I0E2T6_9FIRM</name>
<dbReference type="AlphaFoldDB" id="A0A1I0E2T6"/>
<dbReference type="RefSeq" id="WP_074649282.1">
    <property type="nucleotide sequence ID" value="NZ_FOIL01000016.1"/>
</dbReference>
<gene>
    <name evidence="5" type="primary">rqcH</name>
    <name evidence="7" type="ORF">SAMN04487771_101625</name>
</gene>
<dbReference type="InterPro" id="IPR051608">
    <property type="entry name" value="RQC_Subunit_NEMF"/>
</dbReference>
<dbReference type="Pfam" id="PF05833">
    <property type="entry name" value="NFACT_N"/>
    <property type="match status" value="1"/>
</dbReference>
<organism evidence="7 8">
    <name type="scientific">[Clostridium] aminophilum</name>
    <dbReference type="NCBI Taxonomy" id="1526"/>
    <lineage>
        <taxon>Bacteria</taxon>
        <taxon>Bacillati</taxon>
        <taxon>Bacillota</taxon>
        <taxon>Clostridia</taxon>
        <taxon>Lachnospirales</taxon>
        <taxon>Lachnospiraceae</taxon>
    </lineage>
</organism>
<dbReference type="GO" id="GO:0072344">
    <property type="term" value="P:rescue of stalled ribosome"/>
    <property type="evidence" value="ECO:0007669"/>
    <property type="project" value="UniProtKB-UniRule"/>
</dbReference>
<keyword evidence="4 5" id="KW-0648">Protein biosynthesis</keyword>
<proteinExistence type="inferred from homology"/>
<dbReference type="GO" id="GO:1990112">
    <property type="term" value="C:RQC complex"/>
    <property type="evidence" value="ECO:0007669"/>
    <property type="project" value="TreeGrafter"/>
</dbReference>
<dbReference type="Proteomes" id="UP000199820">
    <property type="component" value="Unassembled WGS sequence"/>
</dbReference>
<keyword evidence="2 5" id="KW-0699">rRNA-binding</keyword>
<dbReference type="eggNOG" id="COG1293">
    <property type="taxonomic scope" value="Bacteria"/>
</dbReference>
<dbReference type="OrthoDB" id="9766163at2"/>
<evidence type="ECO:0000313" key="8">
    <source>
        <dbReference type="Proteomes" id="UP000199820"/>
    </source>
</evidence>
<dbReference type="GO" id="GO:0000049">
    <property type="term" value="F:tRNA binding"/>
    <property type="evidence" value="ECO:0007669"/>
    <property type="project" value="UniProtKB-UniRule"/>
</dbReference>
<dbReference type="InterPro" id="IPR043682">
    <property type="entry name" value="RqcH_bacterial"/>
</dbReference>
<evidence type="ECO:0000256" key="1">
    <source>
        <dbReference type="ARBA" id="ARBA00022555"/>
    </source>
</evidence>
<dbReference type="PANTHER" id="PTHR15239">
    <property type="entry name" value="NUCLEAR EXPORT MEDIATOR FACTOR NEMF"/>
    <property type="match status" value="1"/>
</dbReference>
<evidence type="ECO:0000256" key="3">
    <source>
        <dbReference type="ARBA" id="ARBA00022884"/>
    </source>
</evidence>
<dbReference type="Gene3D" id="2.30.310.10">
    <property type="entry name" value="ibrinogen binding protein from staphylococcus aureus domain"/>
    <property type="match status" value="1"/>
</dbReference>
<comment type="similarity">
    <text evidence="5">Belongs to the NEMF family.</text>
</comment>
<dbReference type="Pfam" id="PF05670">
    <property type="entry name" value="NFACT-R_1"/>
    <property type="match status" value="1"/>
</dbReference>
<keyword evidence="1 5" id="KW-0820">tRNA-binding</keyword>
<evidence type="ECO:0000259" key="6">
    <source>
        <dbReference type="Pfam" id="PF05670"/>
    </source>
</evidence>
<protein>
    <recommendedName>
        <fullName evidence="5">Rqc2 homolog RqcH</fullName>
        <shortName evidence="5">RqcH</shortName>
    </recommendedName>
</protein>
<evidence type="ECO:0000256" key="5">
    <source>
        <dbReference type="HAMAP-Rule" id="MF_00844"/>
    </source>
</evidence>
<reference evidence="8" key="1">
    <citation type="submission" date="2016-10" db="EMBL/GenBank/DDBJ databases">
        <authorList>
            <person name="Varghese N."/>
            <person name="Submissions S."/>
        </authorList>
    </citation>
    <scope>NUCLEOTIDE SEQUENCE [LARGE SCALE GENOMIC DNA]</scope>
    <source>
        <strain evidence="8">KH1P1</strain>
    </source>
</reference>
<dbReference type="GO" id="GO:0043023">
    <property type="term" value="F:ribosomal large subunit binding"/>
    <property type="evidence" value="ECO:0007669"/>
    <property type="project" value="UniProtKB-UniRule"/>
</dbReference>
<accession>A0A1I0E2T6</accession>
<dbReference type="EMBL" id="FOIL01000016">
    <property type="protein sequence ID" value="SET39435.1"/>
    <property type="molecule type" value="Genomic_DNA"/>
</dbReference>
<feature type="domain" description="NFACT RNA-binding" evidence="6">
    <location>
        <begin position="462"/>
        <end position="554"/>
    </location>
</feature>
<dbReference type="STRING" id="1526.SAMN02910262_00599"/>
<dbReference type="GO" id="GO:0019843">
    <property type="term" value="F:rRNA binding"/>
    <property type="evidence" value="ECO:0007669"/>
    <property type="project" value="UniProtKB-UniRule"/>
</dbReference>
<keyword evidence="3 5" id="KW-0694">RNA-binding</keyword>
<sequence>MAFDGITVAALVREFNDRLTGGHISKIAQTEKDELQLTVKTPDRKNLRLTLSANASLPLAAITEDGKPSPLTAPNFCMLLRKHLGGGLIKSITQPGLERCIRFDVEHRDEMGDLGTKTLVIELMGKYSNIIFLSDDNVIIDSIKHVPVSLSSVREVLPGRPYFLPNTVGKTDPLKEAEENIFHVLSASNVPAAKTLSSTYTGISQSIASEIVHLSGVDADLPASGLSEAARVHLAHSFRRVMEDVAAGAFAPCVLYQGEEPVEYSAFPITRFPEDSRMVSMASMSSVIVTYYRDRDVTSRIRQKSADLRKIVTNLLEKDYKKLDLQEKQLADTDKKDKYRVYGELLNTYGYELQGGEKSLTCTNYYTGEEITIPLDSQKTAQENARKFFDRYGKLKRTQEALSVQTAETRQEIEHLESISTSLEIALKEEDLTQIRQELTEYGFIRHHGPRGRKEKVTSRPFHYISSDGFDMYVGKNNYQNEELTFKTASGNDWWFHSKKVPGSHVIVKTGGREMTDRAFEEAGALAAYYSKGRNADKVEIDYVQRRELRKVAGAAPGFVIYHTNYSLMAVPKLLLREAEEK</sequence>
<evidence type="ECO:0000313" key="7">
    <source>
        <dbReference type="EMBL" id="SET39435.1"/>
    </source>
</evidence>
<dbReference type="HAMAP" id="MF_00844_B">
    <property type="entry name" value="RqcH_B"/>
    <property type="match status" value="1"/>
</dbReference>
<comment type="subunit">
    <text evidence="5">Associates with stalled 50S ribosomal subunits. Binds to RqcP.</text>
</comment>